<evidence type="ECO:0000256" key="4">
    <source>
        <dbReference type="ARBA" id="ARBA00022777"/>
    </source>
</evidence>
<feature type="domain" description="Protein kinase" evidence="6">
    <location>
        <begin position="242"/>
        <end position="601"/>
    </location>
</feature>
<dbReference type="SMART" id="SM00220">
    <property type="entry name" value="S_TKc"/>
    <property type="match status" value="1"/>
</dbReference>
<dbReference type="OMA" id="WEESHIN"/>
<dbReference type="Gene3D" id="1.10.510.10">
    <property type="entry name" value="Transferase(Phosphotransferase) domain 1"/>
    <property type="match status" value="1"/>
</dbReference>
<dbReference type="GO" id="GO:0004712">
    <property type="term" value="F:protein serine/threonine/tyrosine kinase activity"/>
    <property type="evidence" value="ECO:0007669"/>
    <property type="project" value="UniProtKB-EC"/>
</dbReference>
<evidence type="ECO:0000256" key="1">
    <source>
        <dbReference type="ARBA" id="ARBA00022527"/>
    </source>
</evidence>
<dbReference type="PROSITE" id="PS50011">
    <property type="entry name" value="PROTEIN_KINASE_DOM"/>
    <property type="match status" value="1"/>
</dbReference>
<evidence type="ECO:0000256" key="3">
    <source>
        <dbReference type="ARBA" id="ARBA00022741"/>
    </source>
</evidence>
<dbReference type="Proteomes" id="UP000001460">
    <property type="component" value="Unassembled WGS sequence"/>
</dbReference>
<dbReference type="OrthoDB" id="283111at2759"/>
<name>B6AIU4_CRYMR</name>
<dbReference type="InterPro" id="IPR011009">
    <property type="entry name" value="Kinase-like_dom_sf"/>
</dbReference>
<dbReference type="Pfam" id="PF00069">
    <property type="entry name" value="Pkinase"/>
    <property type="match status" value="1"/>
</dbReference>
<dbReference type="InterPro" id="IPR051175">
    <property type="entry name" value="CLK_kinases"/>
</dbReference>
<dbReference type="EMBL" id="DS989737">
    <property type="protein sequence ID" value="EEA08135.1"/>
    <property type="molecule type" value="Genomic_DNA"/>
</dbReference>
<dbReference type="GO" id="GO:0004674">
    <property type="term" value="F:protein serine/threonine kinase activity"/>
    <property type="evidence" value="ECO:0007669"/>
    <property type="project" value="UniProtKB-KW"/>
</dbReference>
<dbReference type="Gene3D" id="3.30.200.20">
    <property type="entry name" value="Phosphorylase Kinase, domain 1"/>
    <property type="match status" value="1"/>
</dbReference>
<evidence type="ECO:0000259" key="6">
    <source>
        <dbReference type="PROSITE" id="PS50011"/>
    </source>
</evidence>
<reference evidence="7" key="1">
    <citation type="submission" date="2008-06" db="EMBL/GenBank/DDBJ databases">
        <authorList>
            <person name="Lorenzi H."/>
            <person name="Inman J."/>
            <person name="Miller J."/>
            <person name="Schobel S."/>
            <person name="Amedeo P."/>
            <person name="Caler E.V."/>
            <person name="da Silva J."/>
        </authorList>
    </citation>
    <scope>NUCLEOTIDE SEQUENCE [LARGE SCALE GENOMIC DNA]</scope>
    <source>
        <strain evidence="7">RN66</strain>
    </source>
</reference>
<organism evidence="7 8">
    <name type="scientific">Cryptosporidium muris (strain RN66)</name>
    <dbReference type="NCBI Taxonomy" id="441375"/>
    <lineage>
        <taxon>Eukaryota</taxon>
        <taxon>Sar</taxon>
        <taxon>Alveolata</taxon>
        <taxon>Apicomplexa</taxon>
        <taxon>Conoidasida</taxon>
        <taxon>Coccidia</taxon>
        <taxon>Eucoccidiorida</taxon>
        <taxon>Eimeriorina</taxon>
        <taxon>Cryptosporidiidae</taxon>
        <taxon>Cryptosporidium</taxon>
    </lineage>
</organism>
<dbReference type="EC" id="2.7.12.1" evidence="7"/>
<dbReference type="PANTHER" id="PTHR45646:SF11">
    <property type="entry name" value="SERINE_THREONINE-PROTEIN KINASE DOA"/>
    <property type="match status" value="1"/>
</dbReference>
<evidence type="ECO:0000256" key="5">
    <source>
        <dbReference type="ARBA" id="ARBA00022840"/>
    </source>
</evidence>
<dbReference type="GO" id="GO:0005634">
    <property type="term" value="C:nucleus"/>
    <property type="evidence" value="ECO:0007669"/>
    <property type="project" value="TreeGrafter"/>
</dbReference>
<dbReference type="VEuPathDB" id="CryptoDB:CMU_010830"/>
<keyword evidence="1" id="KW-0723">Serine/threonine-protein kinase</keyword>
<keyword evidence="4 7" id="KW-0418">Kinase</keyword>
<dbReference type="InterPro" id="IPR008271">
    <property type="entry name" value="Ser/Thr_kinase_AS"/>
</dbReference>
<proteinExistence type="predicted"/>
<protein>
    <submittedName>
        <fullName evidence="7">Protein kinase domain-containing protein</fullName>
        <ecNumber evidence="7">2.7.12.1</ecNumber>
    </submittedName>
</protein>
<evidence type="ECO:0000313" key="8">
    <source>
        <dbReference type="Proteomes" id="UP000001460"/>
    </source>
</evidence>
<keyword evidence="8" id="KW-1185">Reference proteome</keyword>
<keyword evidence="3" id="KW-0547">Nucleotide-binding</keyword>
<dbReference type="GO" id="GO:0005524">
    <property type="term" value="F:ATP binding"/>
    <property type="evidence" value="ECO:0007669"/>
    <property type="project" value="UniProtKB-KW"/>
</dbReference>
<dbReference type="GeneID" id="6997680"/>
<dbReference type="PROSITE" id="PS00108">
    <property type="entry name" value="PROTEIN_KINASE_ST"/>
    <property type="match status" value="1"/>
</dbReference>
<evidence type="ECO:0000313" key="7">
    <source>
        <dbReference type="EMBL" id="EEA08135.1"/>
    </source>
</evidence>
<dbReference type="AlphaFoldDB" id="B6AIU4"/>
<dbReference type="CDD" id="cd14134">
    <property type="entry name" value="PKc_CLK"/>
    <property type="match status" value="1"/>
</dbReference>
<evidence type="ECO:0000256" key="2">
    <source>
        <dbReference type="ARBA" id="ARBA00022679"/>
    </source>
</evidence>
<dbReference type="STRING" id="441375.B6AIU4"/>
<keyword evidence="5" id="KW-0067">ATP-binding</keyword>
<dbReference type="PANTHER" id="PTHR45646">
    <property type="entry name" value="SERINE/THREONINE-PROTEIN KINASE DOA-RELATED"/>
    <property type="match status" value="1"/>
</dbReference>
<keyword evidence="2 7" id="KW-0808">Transferase</keyword>
<accession>B6AIU4</accession>
<sequence>MTNSELCEDLYNSTDNGRIGDVRHYKRNNMLQNSHNSLIYCEKDRNRKYNALRNNVQIRHRNVNIYSNQKDRQDLYTCDHIQILEGPAQYFEGKYNSSEITTYRRDTDIQLKRRRMGQNRGHFYSNNRKYDFSNSDDYLTHYTISPDKYGYRESQENFLIKGYENNRYHFVDGNHRYIYNRGYYGNIENKAHYDSLNSSETSSVNIKRDKKRYDIKASNFNEDNDDTDHFVWHVGQYLTSRYRVIGLAGEGTFGRVFECEDLKRKRKVAIKVVRNVQRYTEAAKIEAEILRDIALHDEFGTSYCVILHNAFLYNNHHMCLVFEKLGPSLYDFLGGNCARGFLLADIQSIAEQMLWALAFLRKMKLTHTDLKLENILLVESGYIWVNAPRHPGSLIRRPIRSEIRLIDFGSATYDDDYHGSIINTRQYRAPEVILDIGWDMSSDMWSFGCILMELYTGVLLFKTHEHLEHLAMMEEIIGPFPQYMFHTAYMGTAGKKYVVKTSCNQWKQSKPSSYRKGKRSDYFKQSTIPTNYTESCDYEYQLYWEESHINPSSFARVQRCQPIEDYIHPKHKVFASFVRYILNLDPKLRPTPEMALKHEFFKTQFEEEI</sequence>
<dbReference type="SUPFAM" id="SSF56112">
    <property type="entry name" value="Protein kinase-like (PK-like)"/>
    <property type="match status" value="1"/>
</dbReference>
<dbReference type="InterPro" id="IPR000719">
    <property type="entry name" value="Prot_kinase_dom"/>
</dbReference>
<gene>
    <name evidence="7" type="ORF">CMU_010830</name>
</gene>
<dbReference type="RefSeq" id="XP_002142484.1">
    <property type="nucleotide sequence ID" value="XM_002142448.1"/>
</dbReference>
<dbReference type="eggNOG" id="KOG0671">
    <property type="taxonomic scope" value="Eukaryota"/>
</dbReference>